<evidence type="ECO:0000259" key="3">
    <source>
        <dbReference type="PROSITE" id="PS50989"/>
    </source>
</evidence>
<dbReference type="InterPro" id="IPR029045">
    <property type="entry name" value="ClpP/crotonase-like_dom_sf"/>
</dbReference>
<comment type="caution">
    <text evidence="5">The sequence shown here is derived from an EMBL/GenBank/DDBJ whole genome shotgun (WGS) entry which is preliminary data.</text>
</comment>
<evidence type="ECO:0000259" key="2">
    <source>
        <dbReference type="PROSITE" id="PS50980"/>
    </source>
</evidence>
<reference evidence="7 8" key="1">
    <citation type="submission" date="2020-10" db="EMBL/GenBank/DDBJ databases">
        <title>Connecting structure to function with the recovery of over 1000 high-quality activated sludge metagenome-assembled genomes encoding full-length rRNA genes using long-read sequencing.</title>
        <authorList>
            <person name="Singleton C.M."/>
            <person name="Petriglieri F."/>
            <person name="Kristensen J.M."/>
            <person name="Kirkegaard R.H."/>
            <person name="Michaelsen T.Y."/>
            <person name="Andersen M.H."/>
            <person name="Karst S.M."/>
            <person name="Dueholm M.S."/>
            <person name="Nielsen P.H."/>
            <person name="Albertsen M."/>
        </authorList>
    </citation>
    <scope>NUCLEOTIDE SEQUENCE [LARGE SCALE GENOMIC DNA]</scope>
    <source>
        <strain evidence="4">AalE_18-Q3-R2-46_BAT3C.188</strain>
        <strain evidence="5">Ega_18-Q3-R5-49_MAXAC.001</strain>
        <strain evidence="6">Ribe_18-Q3-R11-54_MAXAC.001</strain>
    </source>
</reference>
<feature type="region of interest" description="Disordered" evidence="1">
    <location>
        <begin position="1"/>
        <end position="24"/>
    </location>
</feature>
<dbReference type="Proteomes" id="UP000886632">
    <property type="component" value="Unassembled WGS sequence"/>
</dbReference>
<dbReference type="InterPro" id="IPR045190">
    <property type="entry name" value="MCCB/AccD1-like"/>
</dbReference>
<dbReference type="Proteomes" id="UP000718281">
    <property type="component" value="Unassembled WGS sequence"/>
</dbReference>
<accession>A0A935MAM5</accession>
<dbReference type="EMBL" id="JADJIB010000004">
    <property type="protein sequence ID" value="MBK7273883.1"/>
    <property type="molecule type" value="Genomic_DNA"/>
</dbReference>
<dbReference type="Proteomes" id="UP000726105">
    <property type="component" value="Unassembled WGS sequence"/>
</dbReference>
<dbReference type="AlphaFoldDB" id="A0A935MAM5"/>
<dbReference type="PANTHER" id="PTHR22855">
    <property type="entry name" value="ACETYL, PROPIONYL, PYRUVATE, AND GLUTACONYL CARBOXYLASE-RELATED"/>
    <property type="match status" value="1"/>
</dbReference>
<dbReference type="SUPFAM" id="SSF52096">
    <property type="entry name" value="ClpP/crotonase"/>
    <property type="match status" value="2"/>
</dbReference>
<feature type="domain" description="CoA carboxyltransferase N-terminal" evidence="2">
    <location>
        <begin position="21"/>
        <end position="277"/>
    </location>
</feature>
<evidence type="ECO:0000256" key="1">
    <source>
        <dbReference type="SAM" id="MobiDB-lite"/>
    </source>
</evidence>
<evidence type="ECO:0000313" key="5">
    <source>
        <dbReference type="EMBL" id="MBK7273883.1"/>
    </source>
</evidence>
<evidence type="ECO:0000313" key="8">
    <source>
        <dbReference type="Proteomes" id="UP000726105"/>
    </source>
</evidence>
<protein>
    <submittedName>
        <fullName evidence="5">Acyl-CoA carboxylase subunit beta</fullName>
    </submittedName>
</protein>
<sequence>MPPSTDPTEAPFAGPSASEGGDPRVDSVRERFAAAYLATSAPLTESLGAKLVQQNKLYVRDRIALLFDDGSFVEDGRYANALAGDLPADGVVTGRGTVDGRPAIVIANDPTVKAGSWGARTVEKIVRATEMAMREELPVFWFVDSAGARITDQVEMFPGRRGAGRIFHNQVALSGKVPQICCLFGPSAAGGAYIPSFCDLIIMVEGNASMYLGSPRMAEMVVGEKVTLEEMGGARMHCTVSGVGDLLAHDDQEAIELAKLYFSYVPGCWRERPPTYTPEEPSEPLTRHTVPERESQPFDIHTVIDGLVDADSFYPIKPLFAAELVVGFGRMNGETVGIVANNSAVKGGVLFTDSADKATRFIWLCDAFNVPLLYLADVPGFMIGSEVERGGIIRHGAKMVSAVSEATVPQFCIVVRKAYGAGLYAMGGPGFAPDATLALPTAKIAVMGPEAAVNAVYANKIASIADPDERAAYIAERRAEYEEDVDLERLAADLVVDGVIEADALREELLHRLRYASRRDRHFSERRRSVPPV</sequence>
<dbReference type="InterPro" id="IPR034733">
    <property type="entry name" value="AcCoA_carboxyl_beta"/>
</dbReference>
<dbReference type="InterPro" id="IPR011762">
    <property type="entry name" value="COA_CT_N"/>
</dbReference>
<evidence type="ECO:0000313" key="6">
    <source>
        <dbReference type="EMBL" id="MBL0002458.1"/>
    </source>
</evidence>
<dbReference type="EMBL" id="JADKGK010000001">
    <property type="protein sequence ID" value="MBL0002458.1"/>
    <property type="molecule type" value="Genomic_DNA"/>
</dbReference>
<evidence type="ECO:0000313" key="7">
    <source>
        <dbReference type="Proteomes" id="UP000718281"/>
    </source>
</evidence>
<dbReference type="PROSITE" id="PS50980">
    <property type="entry name" value="COA_CT_NTER"/>
    <property type="match status" value="1"/>
</dbReference>
<name>A0A935MAM5_9MICO</name>
<dbReference type="InterPro" id="IPR011763">
    <property type="entry name" value="COA_CT_C"/>
</dbReference>
<dbReference type="Gene3D" id="3.90.226.10">
    <property type="entry name" value="2-enoyl-CoA Hydratase, Chain A, domain 1"/>
    <property type="match status" value="2"/>
</dbReference>
<organism evidence="5 8">
    <name type="scientific">Candidatus Phosphoribacter hodrii</name>
    <dbReference type="NCBI Taxonomy" id="2953743"/>
    <lineage>
        <taxon>Bacteria</taxon>
        <taxon>Bacillati</taxon>
        <taxon>Actinomycetota</taxon>
        <taxon>Actinomycetes</taxon>
        <taxon>Micrococcales</taxon>
        <taxon>Dermatophilaceae</taxon>
        <taxon>Candidatus Phosphoribacter</taxon>
    </lineage>
</organism>
<dbReference type="PANTHER" id="PTHR22855:SF13">
    <property type="entry name" value="METHYLCROTONOYL-COA CARBOXYLASE BETA CHAIN, MITOCHONDRIAL"/>
    <property type="match status" value="1"/>
</dbReference>
<proteinExistence type="predicted"/>
<dbReference type="EMBL" id="JADIXZ010000001">
    <property type="protein sequence ID" value="MBK6299497.1"/>
    <property type="molecule type" value="Genomic_DNA"/>
</dbReference>
<dbReference type="Pfam" id="PF01039">
    <property type="entry name" value="Carboxyl_trans"/>
    <property type="match status" value="1"/>
</dbReference>
<evidence type="ECO:0000313" key="4">
    <source>
        <dbReference type="EMBL" id="MBK6299497.1"/>
    </source>
</evidence>
<dbReference type="PROSITE" id="PS50989">
    <property type="entry name" value="COA_CT_CTER"/>
    <property type="match status" value="1"/>
</dbReference>
<dbReference type="GO" id="GO:1905202">
    <property type="term" value="C:methylcrotonoyl-CoA carboxylase complex"/>
    <property type="evidence" value="ECO:0007669"/>
    <property type="project" value="TreeGrafter"/>
</dbReference>
<feature type="domain" description="CoA carboxyltransferase C-terminal" evidence="3">
    <location>
        <begin position="277"/>
        <end position="528"/>
    </location>
</feature>
<dbReference type="GO" id="GO:0004485">
    <property type="term" value="F:methylcrotonoyl-CoA carboxylase activity"/>
    <property type="evidence" value="ECO:0007669"/>
    <property type="project" value="TreeGrafter"/>
</dbReference>
<dbReference type="GO" id="GO:0006552">
    <property type="term" value="P:L-leucine catabolic process"/>
    <property type="evidence" value="ECO:0007669"/>
    <property type="project" value="TreeGrafter"/>
</dbReference>
<gene>
    <name evidence="4" type="ORF">IPF40_00100</name>
    <name evidence="5" type="ORF">IPI13_12185</name>
    <name evidence="6" type="ORF">IPP00_00040</name>
</gene>